<evidence type="ECO:0000313" key="3">
    <source>
        <dbReference type="EMBL" id="KGN41631.1"/>
    </source>
</evidence>
<feature type="region of interest" description="Disordered" evidence="1">
    <location>
        <begin position="104"/>
        <end position="126"/>
    </location>
</feature>
<name>A0A0A0K1G7_9MICO</name>
<dbReference type="OrthoDB" id="4864085at2"/>
<keyword evidence="2" id="KW-1133">Transmembrane helix</keyword>
<reference evidence="3 4" key="1">
    <citation type="submission" date="2013-08" db="EMBL/GenBank/DDBJ databases">
        <title>The genome sequence of Knoellia aerolata.</title>
        <authorList>
            <person name="Zhu W."/>
            <person name="Wang G."/>
        </authorList>
    </citation>
    <scope>NUCLEOTIDE SEQUENCE [LARGE SCALE GENOMIC DNA]</scope>
    <source>
        <strain evidence="3 4">DSM 18566</strain>
    </source>
</reference>
<feature type="transmembrane region" description="Helical" evidence="2">
    <location>
        <begin position="12"/>
        <end position="33"/>
    </location>
</feature>
<dbReference type="EMBL" id="AVPL01000014">
    <property type="protein sequence ID" value="KGN41631.1"/>
    <property type="molecule type" value="Genomic_DNA"/>
</dbReference>
<dbReference type="STRING" id="1385519.N801_06385"/>
<evidence type="ECO:0000313" key="4">
    <source>
        <dbReference type="Proteomes" id="UP000030013"/>
    </source>
</evidence>
<keyword evidence="2" id="KW-0472">Membrane</keyword>
<feature type="transmembrane region" description="Helical" evidence="2">
    <location>
        <begin position="77"/>
        <end position="102"/>
    </location>
</feature>
<dbReference type="Proteomes" id="UP000030013">
    <property type="component" value="Unassembled WGS sequence"/>
</dbReference>
<organism evidence="3 4">
    <name type="scientific">Knoellia aerolata DSM 18566</name>
    <dbReference type="NCBI Taxonomy" id="1385519"/>
    <lineage>
        <taxon>Bacteria</taxon>
        <taxon>Bacillati</taxon>
        <taxon>Actinomycetota</taxon>
        <taxon>Actinomycetes</taxon>
        <taxon>Micrococcales</taxon>
        <taxon>Intrasporangiaceae</taxon>
        <taxon>Knoellia</taxon>
    </lineage>
</organism>
<proteinExistence type="predicted"/>
<evidence type="ECO:0000256" key="1">
    <source>
        <dbReference type="SAM" id="MobiDB-lite"/>
    </source>
</evidence>
<keyword evidence="4" id="KW-1185">Reference proteome</keyword>
<comment type="caution">
    <text evidence="3">The sequence shown here is derived from an EMBL/GenBank/DDBJ whole genome shotgun (WGS) entry which is preliminary data.</text>
</comment>
<dbReference type="eggNOG" id="ENOG50330XH">
    <property type="taxonomic scope" value="Bacteria"/>
</dbReference>
<dbReference type="RefSeq" id="WP_035935612.1">
    <property type="nucleotide sequence ID" value="NZ_AVPL01000014.1"/>
</dbReference>
<keyword evidence="2" id="KW-0812">Transmembrane</keyword>
<feature type="transmembrane region" description="Helical" evidence="2">
    <location>
        <begin position="39"/>
        <end position="65"/>
    </location>
</feature>
<sequence length="126" mass="12879">MQNTAQGQTTRLGALRDAVGAAAGAVLGLVPHVLHHVGIIAGAALLTGAGGNAALYVVGLVLSVPMLRRIHRRFRTWIAPAIAAGLFTAMFLVSALVVGPAISDGSPAEERDPAPSPTGQHNEHHS</sequence>
<accession>A0A0A0K1G7</accession>
<dbReference type="AlphaFoldDB" id="A0A0A0K1G7"/>
<evidence type="ECO:0000256" key="2">
    <source>
        <dbReference type="SAM" id="Phobius"/>
    </source>
</evidence>
<gene>
    <name evidence="3" type="ORF">N801_06385</name>
</gene>
<protein>
    <submittedName>
        <fullName evidence="3">Uncharacterized protein</fullName>
    </submittedName>
</protein>